<sequence length="57" mass="6033">MDIICLCKGVSKDVIVQAIKDGADTFEKIQEATGAGTGFCGASRCRGKIEALIEENK</sequence>
<dbReference type="Gene3D" id="1.10.10.1100">
    <property type="entry name" value="BFD-like [2Fe-2S]-binding domain"/>
    <property type="match status" value="1"/>
</dbReference>
<evidence type="ECO:0000313" key="2">
    <source>
        <dbReference type="EMBL" id="MDC4241360.1"/>
    </source>
</evidence>
<gene>
    <name evidence="2" type="ORF">NE398_14480</name>
</gene>
<dbReference type="InterPro" id="IPR007419">
    <property type="entry name" value="BFD-like_2Fe2S-bd_dom"/>
</dbReference>
<organism evidence="2 3">
    <name type="scientific">Clostridium tertium</name>
    <dbReference type="NCBI Taxonomy" id="1559"/>
    <lineage>
        <taxon>Bacteria</taxon>
        <taxon>Bacillati</taxon>
        <taxon>Bacillota</taxon>
        <taxon>Clostridia</taxon>
        <taxon>Eubacteriales</taxon>
        <taxon>Clostridiaceae</taxon>
        <taxon>Clostridium</taxon>
    </lineage>
</organism>
<feature type="domain" description="BFD-like [2Fe-2S]-binding" evidence="1">
    <location>
        <begin position="3"/>
        <end position="55"/>
    </location>
</feature>
<protein>
    <submittedName>
        <fullName evidence="2">(2Fe-2S)-binding protein</fullName>
    </submittedName>
</protein>
<dbReference type="RefSeq" id="WP_008677056.1">
    <property type="nucleotide sequence ID" value="NZ_BAAACM010000019.1"/>
</dbReference>
<keyword evidence="3" id="KW-1185">Reference proteome</keyword>
<evidence type="ECO:0000313" key="3">
    <source>
        <dbReference type="Proteomes" id="UP001141183"/>
    </source>
</evidence>
<dbReference type="Proteomes" id="UP001141183">
    <property type="component" value="Unassembled WGS sequence"/>
</dbReference>
<dbReference type="AlphaFoldDB" id="A0A9X3XKL2"/>
<dbReference type="GeneID" id="93044723"/>
<dbReference type="InterPro" id="IPR041854">
    <property type="entry name" value="BFD-like_2Fe2S-bd_dom_sf"/>
</dbReference>
<accession>A0A9X3XKL2</accession>
<proteinExistence type="predicted"/>
<comment type="caution">
    <text evidence="2">The sequence shown here is derived from an EMBL/GenBank/DDBJ whole genome shotgun (WGS) entry which is preliminary data.</text>
</comment>
<dbReference type="EMBL" id="JAMRYU010000015">
    <property type="protein sequence ID" value="MDC4241360.1"/>
    <property type="molecule type" value="Genomic_DNA"/>
</dbReference>
<evidence type="ECO:0000259" key="1">
    <source>
        <dbReference type="Pfam" id="PF04324"/>
    </source>
</evidence>
<reference evidence="2" key="1">
    <citation type="submission" date="2022-05" db="EMBL/GenBank/DDBJ databases">
        <title>Draft genome sequence of Clostridium tertium strain CP3 isolated from Peru.</title>
        <authorList>
            <person name="Hurtado R."/>
            <person name="Lima L."/>
            <person name="Sousa T."/>
            <person name="Jaiswal A.K."/>
            <person name="Tiwari S."/>
            <person name="Maturrano L."/>
            <person name="Brenig B."/>
            <person name="Azevedo V."/>
        </authorList>
    </citation>
    <scope>NUCLEOTIDE SEQUENCE</scope>
    <source>
        <strain evidence="2">CP3</strain>
    </source>
</reference>
<dbReference type="Pfam" id="PF04324">
    <property type="entry name" value="Fer2_BFD"/>
    <property type="match status" value="1"/>
</dbReference>
<name>A0A9X3XKL2_9CLOT</name>